<feature type="domain" description="Tyr recombinase" evidence="2">
    <location>
        <begin position="1"/>
        <end position="148"/>
    </location>
</feature>
<keyword evidence="1" id="KW-0233">DNA recombination</keyword>
<dbReference type="Gene3D" id="1.10.443.10">
    <property type="entry name" value="Intergrase catalytic core"/>
    <property type="match status" value="1"/>
</dbReference>
<dbReference type="InterPro" id="IPR013762">
    <property type="entry name" value="Integrase-like_cat_sf"/>
</dbReference>
<reference evidence="3 4" key="1">
    <citation type="submission" date="2018-05" db="EMBL/GenBank/DDBJ databases">
        <title>Complete Genome Sequence of Deinococcus sp. strain 17bor-2.</title>
        <authorList>
            <person name="Srinivasan S."/>
        </authorList>
    </citation>
    <scope>NUCLEOTIDE SEQUENCE [LARGE SCALE GENOMIC DNA]</scope>
    <source>
        <strain evidence="3 4">17bor-2</strain>
    </source>
</reference>
<evidence type="ECO:0000313" key="3">
    <source>
        <dbReference type="EMBL" id="AWN21980.1"/>
    </source>
</evidence>
<dbReference type="RefSeq" id="WP_109824655.1">
    <property type="nucleotide sequence ID" value="NZ_CP029494.1"/>
</dbReference>
<dbReference type="GO" id="GO:0015074">
    <property type="term" value="P:DNA integration"/>
    <property type="evidence" value="ECO:0007669"/>
    <property type="project" value="InterPro"/>
</dbReference>
<organism evidence="3 4">
    <name type="scientific">Deinococcus irradiatisoli</name>
    <dbReference type="NCBI Taxonomy" id="2202254"/>
    <lineage>
        <taxon>Bacteria</taxon>
        <taxon>Thermotogati</taxon>
        <taxon>Deinococcota</taxon>
        <taxon>Deinococci</taxon>
        <taxon>Deinococcales</taxon>
        <taxon>Deinococcaceae</taxon>
        <taxon>Deinococcus</taxon>
    </lineage>
</organism>
<dbReference type="InterPro" id="IPR011010">
    <property type="entry name" value="DNA_brk_join_enz"/>
</dbReference>
<dbReference type="GO" id="GO:0003677">
    <property type="term" value="F:DNA binding"/>
    <property type="evidence" value="ECO:0007669"/>
    <property type="project" value="InterPro"/>
</dbReference>
<gene>
    <name evidence="3" type="ORF">DKM44_00945</name>
</gene>
<keyword evidence="4" id="KW-1185">Reference proteome</keyword>
<dbReference type="AlphaFoldDB" id="A0A2Z3JF09"/>
<dbReference type="InterPro" id="IPR002104">
    <property type="entry name" value="Integrase_catalytic"/>
</dbReference>
<proteinExistence type="predicted"/>
<dbReference type="PROSITE" id="PS51898">
    <property type="entry name" value="TYR_RECOMBINASE"/>
    <property type="match status" value="1"/>
</dbReference>
<protein>
    <recommendedName>
        <fullName evidence="2">Tyr recombinase domain-containing protein</fullName>
    </recommendedName>
</protein>
<evidence type="ECO:0000256" key="1">
    <source>
        <dbReference type="ARBA" id="ARBA00023172"/>
    </source>
</evidence>
<sequence length="176" mass="20008">MNLERAELTVTRNYIRNVTGEWVLGEPKTRAGFRSIPLADDMVVLLQAHHKEEERWFGARADESPVFTRSSGERLDPSNLAWLFHRLVREAGLPRIRFHGLRHTAASLPIRQGVPPKVVSDRLGHADVAFTLSVYTYLYEISAGQLPFHSASCCRRSPQRPSPQVSETDWWLNCSS</sequence>
<evidence type="ECO:0000313" key="4">
    <source>
        <dbReference type="Proteomes" id="UP000245368"/>
    </source>
</evidence>
<dbReference type="Proteomes" id="UP000245368">
    <property type="component" value="Chromosome"/>
</dbReference>
<dbReference type="EMBL" id="CP029494">
    <property type="protein sequence ID" value="AWN21980.1"/>
    <property type="molecule type" value="Genomic_DNA"/>
</dbReference>
<dbReference type="SUPFAM" id="SSF56349">
    <property type="entry name" value="DNA breaking-rejoining enzymes"/>
    <property type="match status" value="1"/>
</dbReference>
<name>A0A2Z3JF09_9DEIO</name>
<dbReference type="KEGG" id="dez:DKM44_00945"/>
<evidence type="ECO:0000259" key="2">
    <source>
        <dbReference type="PROSITE" id="PS51898"/>
    </source>
</evidence>
<accession>A0A2Z3JF09</accession>
<dbReference type="Pfam" id="PF00589">
    <property type="entry name" value="Phage_integrase"/>
    <property type="match status" value="1"/>
</dbReference>
<dbReference type="CDD" id="cd01189">
    <property type="entry name" value="INT_ICEBs1_C_like"/>
    <property type="match status" value="1"/>
</dbReference>
<dbReference type="OrthoDB" id="1822491at2"/>
<dbReference type="GO" id="GO:0006310">
    <property type="term" value="P:DNA recombination"/>
    <property type="evidence" value="ECO:0007669"/>
    <property type="project" value="UniProtKB-KW"/>
</dbReference>